<organism evidence="8 9">
    <name type="scientific">Tolypocladium paradoxum</name>
    <dbReference type="NCBI Taxonomy" id="94208"/>
    <lineage>
        <taxon>Eukaryota</taxon>
        <taxon>Fungi</taxon>
        <taxon>Dikarya</taxon>
        <taxon>Ascomycota</taxon>
        <taxon>Pezizomycotina</taxon>
        <taxon>Sordariomycetes</taxon>
        <taxon>Hypocreomycetidae</taxon>
        <taxon>Hypocreales</taxon>
        <taxon>Ophiocordycipitaceae</taxon>
        <taxon>Tolypocladium</taxon>
    </lineage>
</organism>
<evidence type="ECO:0000256" key="3">
    <source>
        <dbReference type="ARBA" id="ARBA00022989"/>
    </source>
</evidence>
<evidence type="ECO:0000256" key="5">
    <source>
        <dbReference type="RuleBase" id="RU367081"/>
    </source>
</evidence>
<dbReference type="PANTHER" id="PTHR14624">
    <property type="entry name" value="DFG10 PROTEIN"/>
    <property type="match status" value="1"/>
</dbReference>
<feature type="transmembrane region" description="Helical" evidence="5">
    <location>
        <begin position="244"/>
        <end position="267"/>
    </location>
</feature>
<dbReference type="UniPathway" id="UPA00378"/>
<keyword evidence="2 5" id="KW-0812">Transmembrane</keyword>
<dbReference type="GO" id="GO:0006488">
    <property type="term" value="P:dolichol-linked oligosaccharide biosynthetic process"/>
    <property type="evidence" value="ECO:0007669"/>
    <property type="project" value="UniProtKB-UniRule"/>
</dbReference>
<dbReference type="GO" id="GO:0102389">
    <property type="term" value="F:polyprenol reductase activity"/>
    <property type="evidence" value="ECO:0007669"/>
    <property type="project" value="UniProtKB-UniRule"/>
</dbReference>
<feature type="transmembrane region" description="Helical" evidence="5">
    <location>
        <begin position="89"/>
        <end position="106"/>
    </location>
</feature>
<evidence type="ECO:0000313" key="9">
    <source>
        <dbReference type="Proteomes" id="UP000237481"/>
    </source>
</evidence>
<keyword evidence="9" id="KW-1185">Reference proteome</keyword>
<gene>
    <name evidence="8" type="ORF">TPAR_06316</name>
</gene>
<feature type="transmembrane region" description="Helical" evidence="5">
    <location>
        <begin position="12"/>
        <end position="33"/>
    </location>
</feature>
<keyword evidence="5" id="KW-0256">Endoplasmic reticulum</keyword>
<dbReference type="GO" id="GO:0160198">
    <property type="term" value="F:polyprenal reductase activity"/>
    <property type="evidence" value="ECO:0007669"/>
    <property type="project" value="UniProtKB-EC"/>
</dbReference>
<dbReference type="STRING" id="94208.A0A2S4KTF8"/>
<keyword evidence="5" id="KW-0560">Oxidoreductase</keyword>
<evidence type="ECO:0000313" key="8">
    <source>
        <dbReference type="EMBL" id="POR33486.1"/>
    </source>
</evidence>
<dbReference type="PANTHER" id="PTHR14624:SF0">
    <property type="entry name" value="POLYPRENOL REDUCTASE"/>
    <property type="match status" value="1"/>
</dbReference>
<sequence length="320" mass="35379">MHIIDSITAVPPALWCRGFFLGAAGGILALQVLPRDVRSRLMDYGARRPTGASGSGEQKPTRTAAADETGGPTALLTSLASYGQVPHSWFWHFYALSVSWSAFWAWQYVHRGSVMATLAEAQARSMAASPSVELGRVVLAWSMLAVQGSRRLCECFFVVKPGRTPMLFVHWALALVFYTALNISVWIEGSGTILESWKSHQPAVLLTPRVPTGLAIFFAAWLQQNECHRYLASLKKYTLPSEDLFSYIVCPHYTCECVIYLAISFLAAPPGRLFNTSVLCGLVFVAVNLGATAHGTKHWYAQKFGAEKVARRWKMIPFVF</sequence>
<dbReference type="PROSITE" id="PS50244">
    <property type="entry name" value="S5A_REDUCTASE"/>
    <property type="match status" value="1"/>
</dbReference>
<evidence type="ECO:0000256" key="2">
    <source>
        <dbReference type="ARBA" id="ARBA00022692"/>
    </source>
</evidence>
<dbReference type="Pfam" id="PF02544">
    <property type="entry name" value="Steroid_dh"/>
    <property type="match status" value="1"/>
</dbReference>
<dbReference type="OrthoDB" id="541710at2759"/>
<feature type="transmembrane region" description="Helical" evidence="5">
    <location>
        <begin position="273"/>
        <end position="293"/>
    </location>
</feature>
<keyword evidence="4 5" id="KW-0472">Membrane</keyword>
<accession>A0A2S4KTF8</accession>
<evidence type="ECO:0000256" key="1">
    <source>
        <dbReference type="ARBA" id="ARBA00004127"/>
    </source>
</evidence>
<comment type="function">
    <text evidence="5">Plays a key role in early steps of protein N-linked glycosylation by being involved in the conversion of polyprenol into dolichol. Acts as a polyprenal reductase that mediates the reduction of polyprenal into dolichal in a NADP-dependent mechanism. Dolichols are required for the synthesis of dolichol-linked monosaccharides and the oligosaccharide precursor used for N-glycosylation.</text>
</comment>
<comment type="similarity">
    <text evidence="5">Belongs to the steroid 5-alpha reductase family. Polyprenal reductase subfamily.</text>
</comment>
<feature type="region of interest" description="Disordered" evidence="6">
    <location>
        <begin position="46"/>
        <end position="69"/>
    </location>
</feature>
<keyword evidence="5" id="KW-0521">NADP</keyword>
<proteinExistence type="inferred from homology"/>
<dbReference type="EMBL" id="PKSG01000682">
    <property type="protein sequence ID" value="POR33486.1"/>
    <property type="molecule type" value="Genomic_DNA"/>
</dbReference>
<reference evidence="8 9" key="1">
    <citation type="submission" date="2018-01" db="EMBL/GenBank/DDBJ databases">
        <title>Harnessing the power of phylogenomics to disentangle the directionality and signatures of interkingdom host jumping in the parasitic fungal genus Tolypocladium.</title>
        <authorList>
            <person name="Quandt C.A."/>
            <person name="Patterson W."/>
            <person name="Spatafora J.W."/>
        </authorList>
    </citation>
    <scope>NUCLEOTIDE SEQUENCE [LARGE SCALE GENOMIC DNA]</scope>
    <source>
        <strain evidence="8 9">NRBC 100945</strain>
    </source>
</reference>
<dbReference type="AlphaFoldDB" id="A0A2S4KTF8"/>
<dbReference type="InterPro" id="IPR001104">
    <property type="entry name" value="3-oxo-5_a-steroid_4-DH_C"/>
</dbReference>
<keyword evidence="3 5" id="KW-1133">Transmembrane helix</keyword>
<dbReference type="Proteomes" id="UP000237481">
    <property type="component" value="Unassembled WGS sequence"/>
</dbReference>
<dbReference type="EC" id="1.3.1.94" evidence="5"/>
<comment type="caution">
    <text evidence="8">The sequence shown here is derived from an EMBL/GenBank/DDBJ whole genome shotgun (WGS) entry which is preliminary data.</text>
</comment>
<comment type="subcellular location">
    <subcellularLocation>
        <location evidence="1">Endomembrane system</location>
        <topology evidence="1">Multi-pass membrane protein</topology>
    </subcellularLocation>
    <subcellularLocation>
        <location evidence="5">Endoplasmic reticulum membrane</location>
    </subcellularLocation>
</comment>
<comment type="catalytic activity">
    <reaction evidence="5">
        <text>a di-trans,poly-cis-dolichal + NADP(+) = a di-trans,poly-cis-polyprenal + NADPH + H(+)</text>
        <dbReference type="Rhea" id="RHEA:80727"/>
        <dbReference type="Rhea" id="RHEA-COMP:19536"/>
        <dbReference type="Rhea" id="RHEA-COMP:19537"/>
        <dbReference type="ChEBI" id="CHEBI:15378"/>
        <dbReference type="ChEBI" id="CHEBI:57783"/>
        <dbReference type="ChEBI" id="CHEBI:58349"/>
        <dbReference type="ChEBI" id="CHEBI:231623"/>
        <dbReference type="ChEBI" id="CHEBI:231637"/>
        <dbReference type="EC" id="1.3.1.94"/>
    </reaction>
    <physiologicalReaction direction="right-to-left" evidence="5">
        <dbReference type="Rhea" id="RHEA:80729"/>
    </physiologicalReaction>
</comment>
<dbReference type="InterPro" id="IPR039698">
    <property type="entry name" value="Dfg10/SRD5A3"/>
</dbReference>
<evidence type="ECO:0000256" key="4">
    <source>
        <dbReference type="ARBA" id="ARBA00023136"/>
    </source>
</evidence>
<dbReference type="GO" id="GO:0005789">
    <property type="term" value="C:endoplasmic reticulum membrane"/>
    <property type="evidence" value="ECO:0007669"/>
    <property type="project" value="UniProtKB-SubCell"/>
</dbReference>
<dbReference type="GO" id="GO:0016095">
    <property type="term" value="P:polyprenol catabolic process"/>
    <property type="evidence" value="ECO:0007669"/>
    <property type="project" value="UniProtKB-UniRule"/>
</dbReference>
<evidence type="ECO:0000256" key="6">
    <source>
        <dbReference type="SAM" id="MobiDB-lite"/>
    </source>
</evidence>
<protein>
    <recommendedName>
        <fullName evidence="5">Polyprenal reductase</fullName>
        <ecNumber evidence="5">1.3.1.94</ecNumber>
    </recommendedName>
</protein>
<name>A0A2S4KTF8_9HYPO</name>
<comment type="pathway">
    <text evidence="5">Protein modification; protein glycosylation.</text>
</comment>
<feature type="domain" description="3-oxo-5-alpha-steroid 4-dehydrogenase C-terminal" evidence="7">
    <location>
        <begin position="179"/>
        <end position="320"/>
    </location>
</feature>
<feature type="transmembrane region" description="Helical" evidence="5">
    <location>
        <begin position="167"/>
        <end position="187"/>
    </location>
</feature>
<evidence type="ECO:0000259" key="7">
    <source>
        <dbReference type="Pfam" id="PF02544"/>
    </source>
</evidence>
<dbReference type="GO" id="GO:0003865">
    <property type="term" value="F:3-oxo-5-alpha-steroid 4-dehydrogenase activity"/>
    <property type="evidence" value="ECO:0007669"/>
    <property type="project" value="TreeGrafter"/>
</dbReference>